<gene>
    <name evidence="2" type="ORF">CBYS24578_00008657</name>
</gene>
<feature type="compositionally biased region" description="Basic and acidic residues" evidence="1">
    <location>
        <begin position="172"/>
        <end position="189"/>
    </location>
</feature>
<name>A0A9N9UCV2_9HYPO</name>
<organism evidence="2 3">
    <name type="scientific">Clonostachys byssicola</name>
    <dbReference type="NCBI Taxonomy" id="160290"/>
    <lineage>
        <taxon>Eukaryota</taxon>
        <taxon>Fungi</taxon>
        <taxon>Dikarya</taxon>
        <taxon>Ascomycota</taxon>
        <taxon>Pezizomycotina</taxon>
        <taxon>Sordariomycetes</taxon>
        <taxon>Hypocreomycetidae</taxon>
        <taxon>Hypocreales</taxon>
        <taxon>Bionectriaceae</taxon>
        <taxon>Clonostachys</taxon>
    </lineage>
</organism>
<dbReference type="OrthoDB" id="10450278at2759"/>
<protein>
    <submittedName>
        <fullName evidence="2">Uncharacterized protein</fullName>
    </submittedName>
</protein>
<evidence type="ECO:0000256" key="1">
    <source>
        <dbReference type="SAM" id="MobiDB-lite"/>
    </source>
</evidence>
<reference evidence="2" key="1">
    <citation type="submission" date="2021-10" db="EMBL/GenBank/DDBJ databases">
        <authorList>
            <person name="Piombo E."/>
        </authorList>
    </citation>
    <scope>NUCLEOTIDE SEQUENCE</scope>
</reference>
<sequence length="343" mass="37756">MACGVTTRAIDLQNHCFVRTAYERRAVSQSTNKPCIDESLGVLTWMLSDLHILTLKYATGDIEISTVTGGNEEVQVGPLPSVDQNTISTPEPPDALRDNVDTTHLANMAASSSQKEQTPAITVNGTFCDVCIAMLSTSELLQNASLWDQRPLEEVLKNVDPSTKKRQKPPRAAKETKEVEEDKYKREQTETSVHLNSETLQHHPSLHSLACSIFDGCLLCSRLWQEMKEKKEREEIRGHLRQLVVSGSNRDDSRLVAELHDSAALVVDIHRLSSTTGKFVLYRDDASIKDADSTHNGVKFGRVSESAEASEIALSGRVAEQDQGFSKTTAYTGSAISFSVAPE</sequence>
<accession>A0A9N9UCV2</accession>
<keyword evidence="3" id="KW-1185">Reference proteome</keyword>
<feature type="non-terminal residue" evidence="2">
    <location>
        <position position="343"/>
    </location>
</feature>
<dbReference type="EMBL" id="CABFNO020001379">
    <property type="protein sequence ID" value="CAG9984173.1"/>
    <property type="molecule type" value="Genomic_DNA"/>
</dbReference>
<proteinExistence type="predicted"/>
<feature type="region of interest" description="Disordered" evidence="1">
    <location>
        <begin position="158"/>
        <end position="191"/>
    </location>
</feature>
<evidence type="ECO:0000313" key="2">
    <source>
        <dbReference type="EMBL" id="CAG9984173.1"/>
    </source>
</evidence>
<evidence type="ECO:0000313" key="3">
    <source>
        <dbReference type="Proteomes" id="UP000754883"/>
    </source>
</evidence>
<comment type="caution">
    <text evidence="2">The sequence shown here is derived from an EMBL/GenBank/DDBJ whole genome shotgun (WGS) entry which is preliminary data.</text>
</comment>
<feature type="region of interest" description="Disordered" evidence="1">
    <location>
        <begin position="73"/>
        <end position="94"/>
    </location>
</feature>
<dbReference type="Proteomes" id="UP000754883">
    <property type="component" value="Unassembled WGS sequence"/>
</dbReference>
<dbReference type="AlphaFoldDB" id="A0A9N9UCV2"/>